<evidence type="ECO:0000256" key="3">
    <source>
        <dbReference type="SAM" id="MobiDB-lite"/>
    </source>
</evidence>
<keyword evidence="4" id="KW-1133">Transmembrane helix</keyword>
<sequence length="1149" mass="129345">MASFTDIGKSFMFFFIEGYVQIFLFFLPMVSLQRTVNLFTLCGLNYINFLLLKVEFLPKFSVRGIWQRWRESYPADGTTAENAITVFTGVPTMYTRFIQGYEAMDPELQAVSASAASRLRLMMCGSSALPYPIMVQWESITGHRLLERYGMTEFVMALSNPLRGLRKGGTVGNPLPGVQVRIFSEDKSGSDTGVGELCVKSPSQFKEYWKRPEVTKESFTDDGYFKTGDTVKVDEDGYFIILGRTNADIMKVGGYKLSALEIEGVILEASSHLLDIQLVHPFVAECCVLGLSDKDYGEAVSAIIVPQAGAKIQGVEELKPAISLKELQTWAKEKLAPYKSILSIVKYTGLNSCNQLCYNFADTNEVIFMGLNPPQCHGKGEQKGTEENARVMKDNQPLCLSFGLRGVSSLLAENDVTAEEDDVGLSVGKFRHCRRVRQAMEGRLVIKVVEVREQIFGQLDYDANLLESVLQLDGLSSRVQENGVDRHFWCEVFHKLIAEPEARITVMKEIALDEITVEDERIVGDALIRCGVVKKKHRLQNRRRLAYRFVTEVRSRRLSLSSLLLEMEASISGYSIEEKNVGMEFTKTVGGERSKSSLNEVARVNEGESTSEKREGEEQLEFPDFPGSSLSVRIWIGGAFKQPCKGIMNKIEACPAQLNGNIWEVINPADEDPLALKYKTFKIRESLIDIVSREGVEVEAVLGELEISRHKKVNSKSAKVQKSHAKRKITGVVSSTEVKSSTDIGVLPVLVKVTPIVMVSKGNLSPVIVNEAQEVEVEKELEVEMAALEEKFKTVVLEDDEEFRSLVRVELSRAKNNIEEATAALDKLGQRLFEDGYSEADVVAIMEGQFVDMEEPELEEDPEAGSTPQETVKGLNELNELRVTNETLKSELAREKNVAYAAVLITACSEVQVRKYIFKQKDRIHQVFEESVDQYVKVEKEANLGRIQVELVSSQSEVEKLKSTVECLKGKCKDVDIAQYRIRSLELEAMELKGYLSNLREQLRKKEGELVRTRTDLSSVESDVEKLSDTVKRKEDSIQSTQSHCDKLFERLEKMKADISSSHGSKKEMMERLKRILRDIKDLRKQLGKKNHKGKAHLEHIVTLEADLKYVRAVLCNSNENIRKMEAEQAEAWDRDVVLNKNSKIGGRY</sequence>
<evidence type="ECO:0000256" key="1">
    <source>
        <dbReference type="ARBA" id="ARBA00006432"/>
    </source>
</evidence>
<dbReference type="GO" id="GO:0031956">
    <property type="term" value="F:medium-chain fatty acid-CoA ligase activity"/>
    <property type="evidence" value="ECO:0007669"/>
    <property type="project" value="TreeGrafter"/>
</dbReference>
<dbReference type="Pfam" id="PF13193">
    <property type="entry name" value="AMP-binding_C"/>
    <property type="match status" value="1"/>
</dbReference>
<proteinExistence type="inferred from homology"/>
<dbReference type="PANTHER" id="PTHR43201">
    <property type="entry name" value="ACYL-COA SYNTHETASE"/>
    <property type="match status" value="1"/>
</dbReference>
<feature type="coiled-coil region" evidence="2">
    <location>
        <begin position="771"/>
        <end position="831"/>
    </location>
</feature>
<dbReference type="InterPro" id="IPR045851">
    <property type="entry name" value="AMP-bd_C_sf"/>
</dbReference>
<dbReference type="GO" id="GO:0006631">
    <property type="term" value="P:fatty acid metabolic process"/>
    <property type="evidence" value="ECO:0007669"/>
    <property type="project" value="TreeGrafter"/>
</dbReference>
<keyword evidence="8" id="KW-1185">Reference proteome</keyword>
<dbReference type="Proteomes" id="UP000541444">
    <property type="component" value="Unassembled WGS sequence"/>
</dbReference>
<feature type="region of interest" description="Disordered" evidence="3">
    <location>
        <begin position="596"/>
        <end position="619"/>
    </location>
</feature>
<gene>
    <name evidence="7" type="ORF">GIB67_025268</name>
</gene>
<evidence type="ECO:0000259" key="5">
    <source>
        <dbReference type="Pfam" id="PF00501"/>
    </source>
</evidence>
<evidence type="ECO:0000259" key="6">
    <source>
        <dbReference type="Pfam" id="PF13193"/>
    </source>
</evidence>
<name>A0A7J7NBV1_9MAGN</name>
<dbReference type="InterPro" id="IPR042099">
    <property type="entry name" value="ANL_N_sf"/>
</dbReference>
<dbReference type="InterPro" id="IPR000873">
    <property type="entry name" value="AMP-dep_synth/lig_dom"/>
</dbReference>
<feature type="domain" description="AMP-binding enzyme C-terminal" evidence="6">
    <location>
        <begin position="279"/>
        <end position="340"/>
    </location>
</feature>
<keyword evidence="4" id="KW-0472">Membrane</keyword>
<organism evidence="7 8">
    <name type="scientific">Kingdonia uniflora</name>
    <dbReference type="NCBI Taxonomy" id="39325"/>
    <lineage>
        <taxon>Eukaryota</taxon>
        <taxon>Viridiplantae</taxon>
        <taxon>Streptophyta</taxon>
        <taxon>Embryophyta</taxon>
        <taxon>Tracheophyta</taxon>
        <taxon>Spermatophyta</taxon>
        <taxon>Magnoliopsida</taxon>
        <taxon>Ranunculales</taxon>
        <taxon>Circaeasteraceae</taxon>
        <taxon>Kingdonia</taxon>
    </lineage>
</organism>
<dbReference type="Gene3D" id="3.40.50.12780">
    <property type="entry name" value="N-terminal domain of ligase-like"/>
    <property type="match status" value="1"/>
</dbReference>
<feature type="transmembrane region" description="Helical" evidence="4">
    <location>
        <begin position="12"/>
        <end position="32"/>
    </location>
</feature>
<dbReference type="AlphaFoldDB" id="A0A7J7NBV1"/>
<feature type="coiled-coil region" evidence="2">
    <location>
        <begin position="1066"/>
        <end position="1093"/>
    </location>
</feature>
<dbReference type="Gene3D" id="1.10.287.1490">
    <property type="match status" value="1"/>
</dbReference>
<evidence type="ECO:0000256" key="4">
    <source>
        <dbReference type="SAM" id="Phobius"/>
    </source>
</evidence>
<dbReference type="PANTHER" id="PTHR43201:SF8">
    <property type="entry name" value="ACYL-COA SYNTHETASE FAMILY MEMBER 3"/>
    <property type="match status" value="1"/>
</dbReference>
<dbReference type="SUPFAM" id="SSF56801">
    <property type="entry name" value="Acetyl-CoA synthetase-like"/>
    <property type="match status" value="1"/>
</dbReference>
<comment type="similarity">
    <text evidence="1">Belongs to the ATP-dependent AMP-binding enzyme family.</text>
</comment>
<accession>A0A7J7NBV1</accession>
<dbReference type="OrthoDB" id="2962993at2759"/>
<evidence type="ECO:0000256" key="2">
    <source>
        <dbReference type="SAM" id="Coils"/>
    </source>
</evidence>
<dbReference type="Pfam" id="PF00501">
    <property type="entry name" value="AMP-binding"/>
    <property type="match status" value="1"/>
</dbReference>
<comment type="caution">
    <text evidence="7">The sequence shown here is derived from an EMBL/GenBank/DDBJ whole genome shotgun (WGS) entry which is preliminary data.</text>
</comment>
<dbReference type="InterPro" id="IPR025110">
    <property type="entry name" value="AMP-bd_C"/>
</dbReference>
<dbReference type="Gene3D" id="3.30.300.30">
    <property type="match status" value="1"/>
</dbReference>
<dbReference type="EMBL" id="JACGCM010000926">
    <property type="protein sequence ID" value="KAF6164442.1"/>
    <property type="molecule type" value="Genomic_DNA"/>
</dbReference>
<keyword evidence="2" id="KW-0175">Coiled coil</keyword>
<feature type="domain" description="AMP-dependent synthetase/ligase" evidence="5">
    <location>
        <begin position="80"/>
        <end position="209"/>
    </location>
</feature>
<reference evidence="7 8" key="1">
    <citation type="journal article" date="2020" name="IScience">
        <title>Genome Sequencing of the Endangered Kingdonia uniflora (Circaeasteraceae, Ranunculales) Reveals Potential Mechanisms of Evolutionary Specialization.</title>
        <authorList>
            <person name="Sun Y."/>
            <person name="Deng T."/>
            <person name="Zhang A."/>
            <person name="Moore M.J."/>
            <person name="Landis J.B."/>
            <person name="Lin N."/>
            <person name="Zhang H."/>
            <person name="Zhang X."/>
            <person name="Huang J."/>
            <person name="Zhang X."/>
            <person name="Sun H."/>
            <person name="Wang H."/>
        </authorList>
    </citation>
    <scope>NUCLEOTIDE SEQUENCE [LARGE SCALE GENOMIC DNA]</scope>
    <source>
        <strain evidence="7">TB1705</strain>
        <tissue evidence="7">Leaf</tissue>
    </source>
</reference>
<evidence type="ECO:0000313" key="8">
    <source>
        <dbReference type="Proteomes" id="UP000541444"/>
    </source>
</evidence>
<feature type="compositionally biased region" description="Basic and acidic residues" evidence="3">
    <location>
        <begin position="603"/>
        <end position="617"/>
    </location>
</feature>
<evidence type="ECO:0000313" key="7">
    <source>
        <dbReference type="EMBL" id="KAF6164442.1"/>
    </source>
</evidence>
<feature type="coiled-coil region" evidence="2">
    <location>
        <begin position="982"/>
        <end position="1037"/>
    </location>
</feature>
<protein>
    <submittedName>
        <fullName evidence="7">Uncharacterized protein</fullName>
    </submittedName>
</protein>
<keyword evidence="4" id="KW-0812">Transmembrane</keyword>